<dbReference type="FunFam" id="3.30.70.870:FF:000003">
    <property type="entry name" value="GTP-binding protein TypA"/>
    <property type="match status" value="1"/>
</dbReference>
<dbReference type="EC" id="3.6.5.-" evidence="4"/>
<dbReference type="GO" id="GO:0010467">
    <property type="term" value="P:gene expression"/>
    <property type="evidence" value="ECO:0007669"/>
    <property type="project" value="UniProtKB-ARBA"/>
</dbReference>
<evidence type="ECO:0000313" key="7">
    <source>
        <dbReference type="Proteomes" id="UP000677436"/>
    </source>
</evidence>
<comment type="similarity">
    <text evidence="4">Belongs to the TRAFAC class translation factor GTPase superfamily. Classic translation factor GTPase family. BipA subfamily.</text>
</comment>
<dbReference type="Proteomes" id="UP000677436">
    <property type="component" value="Chromosome"/>
</dbReference>
<dbReference type="InterPro" id="IPR000640">
    <property type="entry name" value="EFG_V-like"/>
</dbReference>
<proteinExistence type="inferred from homology"/>
<dbReference type="InterPro" id="IPR004161">
    <property type="entry name" value="EFTu-like_2"/>
</dbReference>
<dbReference type="SUPFAM" id="SSF50447">
    <property type="entry name" value="Translation proteins"/>
    <property type="match status" value="1"/>
</dbReference>
<dbReference type="GO" id="GO:0003924">
    <property type="term" value="F:GTPase activity"/>
    <property type="evidence" value="ECO:0007669"/>
    <property type="project" value="UniProtKB-UniRule"/>
</dbReference>
<reference evidence="6" key="2">
    <citation type="journal article" date="2021" name="Microbiol. Resour. Announc.">
        <title>Complete Genome Sequence of Polycladomyces abyssicola JIR-001T, Isolated from Hemipelagic Sediment in Deep Seawater.</title>
        <authorList>
            <person name="Tsubouchi T."/>
            <person name="Kaneko Y."/>
        </authorList>
    </citation>
    <scope>NUCLEOTIDE SEQUENCE</scope>
    <source>
        <strain evidence="6">JIR-001</strain>
    </source>
</reference>
<dbReference type="SUPFAM" id="SSF52540">
    <property type="entry name" value="P-loop containing nucleoside triphosphate hydrolases"/>
    <property type="match status" value="1"/>
</dbReference>
<dbReference type="NCBIfam" id="TIGR01394">
    <property type="entry name" value="TypA_BipA"/>
    <property type="match status" value="1"/>
</dbReference>
<dbReference type="SMART" id="SM00838">
    <property type="entry name" value="EFG_C"/>
    <property type="match status" value="1"/>
</dbReference>
<dbReference type="GO" id="GO:1990904">
    <property type="term" value="C:ribonucleoprotein complex"/>
    <property type="evidence" value="ECO:0007669"/>
    <property type="project" value="TreeGrafter"/>
</dbReference>
<sequence length="611" mass="68340">MTDMKQPNQIRNIAIIAHVDHGKTTLVDAMLKQSRIFRENQQVAERVMDSNALERERGITILSKNTAIEYKGIKINIVDTPGHADFGGEVERVMNMVDGVLLLVDAVEGPMPQTRFVLRKALERGHKAIVVVNKIDRPNARPEEVVNETFDLFVDLGATDEQADFSVIYTSAIKGWAGTEPDRLAETLKPLFERIVADLPAPDVDPSGPTQLQATLMGYDEYKGKIVIGRLNSGTIRRNQNVLWMRADGTSQPLKVAQVFTHRGLNRIEVEEATAGDIIALTGLGDVGIGDTIADPDDPRPLPPIKVEEPTLRVTIGVNTSPFAGREGKYVTSRKLRERLYLEAARDVALRVSDTDSPDVFLVAGRGELHLGIMIENMRREGYEFQVSKPEVIMKRIDGQLYEPFETVEIEVTSEHQGAVVELLGQRKGRMQDMQIREDGMVFLQYLVPTRGLIGFRQQFLTATRGEGVMNTLFAGYEPYVGEIQTRNFGSLIAWESGVATTYGLHAAQDRGQLFIEPNTEVYEGMIVGQHIRETDLEVNVCKKKQLTNFRAAGSDDALRLEPPRKMSLDDAIEYLADDELLEVTPVAFRLRKRYLTKSERKRAQAVKKEG</sequence>
<dbReference type="InterPro" id="IPR035651">
    <property type="entry name" value="BipA_V"/>
</dbReference>
<dbReference type="GO" id="GO:0005829">
    <property type="term" value="C:cytosol"/>
    <property type="evidence" value="ECO:0007669"/>
    <property type="project" value="TreeGrafter"/>
</dbReference>
<dbReference type="InterPro" id="IPR000795">
    <property type="entry name" value="T_Tr_GTP-bd_dom"/>
</dbReference>
<reference evidence="6" key="1">
    <citation type="journal article" date="2013" name="Int. J. Syst. Evol. Microbiol.">
        <title>Polycladomyces abyssicola gen. nov., sp. nov., a thermophilic filamentous bacterium isolated from hemipelagic sediment.</title>
        <authorList>
            <person name="Tsubouchi T."/>
            <person name="Shimane Y."/>
            <person name="Mori K."/>
            <person name="Usui K."/>
            <person name="Hiraki T."/>
            <person name="Tame A."/>
            <person name="Uematsu K."/>
            <person name="Maruyama T."/>
            <person name="Hatada Y."/>
        </authorList>
    </citation>
    <scope>NUCLEOTIDE SEQUENCE</scope>
    <source>
        <strain evidence="6">JIR-001</strain>
    </source>
</reference>
<comment type="function">
    <text evidence="4">A 50S ribosomal subunit assembly protein with GTPase activity, required for 50S subunit assembly at low temperatures, may also play a role in translation. Binds GTP and analogs. Binds the 70S ribosome between the 30S and 50S subunits, in a similar position as ribosome-bound EF-G; it contacts a number of ribosomal proteins, both rRNAs and the A-site tRNA.</text>
</comment>
<dbReference type="PANTHER" id="PTHR42908:SF8">
    <property type="entry name" value="TR-TYPE G DOMAIN-CONTAINING PROTEIN"/>
    <property type="match status" value="1"/>
</dbReference>
<comment type="catalytic activity">
    <reaction evidence="3 4">
        <text>GTP + H2O = GDP + phosphate + H(+)</text>
        <dbReference type="Rhea" id="RHEA:19669"/>
        <dbReference type="ChEBI" id="CHEBI:15377"/>
        <dbReference type="ChEBI" id="CHEBI:15378"/>
        <dbReference type="ChEBI" id="CHEBI:37565"/>
        <dbReference type="ChEBI" id="CHEBI:43474"/>
        <dbReference type="ChEBI" id="CHEBI:58189"/>
    </reaction>
</comment>
<dbReference type="InterPro" id="IPR048876">
    <property type="entry name" value="BipA_C"/>
</dbReference>
<dbReference type="InterPro" id="IPR005225">
    <property type="entry name" value="Small_GTP-bd"/>
</dbReference>
<dbReference type="Pfam" id="PF03144">
    <property type="entry name" value="GTP_EFTU_D2"/>
    <property type="match status" value="1"/>
</dbReference>
<feature type="domain" description="Tr-type G" evidence="5">
    <location>
        <begin position="8"/>
        <end position="203"/>
    </location>
</feature>
<dbReference type="GO" id="GO:0000027">
    <property type="term" value="P:ribosomal large subunit assembly"/>
    <property type="evidence" value="ECO:0007669"/>
    <property type="project" value="UniProtKB-UniRule"/>
</dbReference>
<dbReference type="PRINTS" id="PR00315">
    <property type="entry name" value="ELONGATNFCT"/>
</dbReference>
<dbReference type="Gene3D" id="3.40.50.300">
    <property type="entry name" value="P-loop containing nucleotide triphosphate hydrolases"/>
    <property type="match status" value="1"/>
</dbReference>
<dbReference type="GO" id="GO:0009409">
    <property type="term" value="P:response to cold"/>
    <property type="evidence" value="ECO:0007669"/>
    <property type="project" value="UniProtKB-ARBA"/>
</dbReference>
<keyword evidence="2 4" id="KW-0342">GTP-binding</keyword>
<accession>A0A8D5ZMX7</accession>
<dbReference type="Gene3D" id="3.30.70.240">
    <property type="match status" value="1"/>
</dbReference>
<dbReference type="InterPro" id="IPR027417">
    <property type="entry name" value="P-loop_NTPase"/>
</dbReference>
<evidence type="ECO:0000256" key="1">
    <source>
        <dbReference type="ARBA" id="ARBA00022741"/>
    </source>
</evidence>
<dbReference type="CDD" id="cd16263">
    <property type="entry name" value="BipA_III"/>
    <property type="match status" value="1"/>
</dbReference>
<dbReference type="HAMAP" id="MF_00849">
    <property type="entry name" value="BipA"/>
    <property type="match status" value="1"/>
</dbReference>
<name>A0A8D5ZMX7_9BACL</name>
<evidence type="ECO:0000259" key="5">
    <source>
        <dbReference type="PROSITE" id="PS51722"/>
    </source>
</evidence>
<keyword evidence="4" id="KW-0694">RNA-binding</keyword>
<dbReference type="KEGG" id="pabs:JIR001_11600"/>
<dbReference type="CDD" id="cd03710">
    <property type="entry name" value="BipA_TypA_C"/>
    <property type="match status" value="1"/>
</dbReference>
<dbReference type="GO" id="GO:0019843">
    <property type="term" value="F:rRNA binding"/>
    <property type="evidence" value="ECO:0007669"/>
    <property type="project" value="UniProtKB-KW"/>
</dbReference>
<protein>
    <recommendedName>
        <fullName evidence="4">Large ribosomal subunit assembly factor BipA</fullName>
        <ecNumber evidence="4">3.6.5.-</ecNumber>
    </recommendedName>
    <alternativeName>
        <fullName evidence="4">GTP-binding protein BipA</fullName>
    </alternativeName>
</protein>
<dbReference type="Gene3D" id="2.40.30.10">
    <property type="entry name" value="Translation factors"/>
    <property type="match status" value="1"/>
</dbReference>
<dbReference type="GO" id="GO:0005525">
    <property type="term" value="F:GTP binding"/>
    <property type="evidence" value="ECO:0007669"/>
    <property type="project" value="UniProtKB-UniRule"/>
</dbReference>
<dbReference type="GO" id="GO:0000049">
    <property type="term" value="F:tRNA binding"/>
    <property type="evidence" value="ECO:0007669"/>
    <property type="project" value="UniProtKB-KW"/>
</dbReference>
<dbReference type="AlphaFoldDB" id="A0A8D5ZMX7"/>
<evidence type="ECO:0000313" key="6">
    <source>
        <dbReference type="EMBL" id="BCU81377.1"/>
    </source>
</evidence>
<dbReference type="CDD" id="cd01891">
    <property type="entry name" value="TypA_BipA"/>
    <property type="match status" value="1"/>
</dbReference>
<keyword evidence="4" id="KW-0820">tRNA-binding</keyword>
<keyword evidence="1 4" id="KW-0547">Nucleotide-binding</keyword>
<keyword evidence="7" id="KW-1185">Reference proteome</keyword>
<dbReference type="InterPro" id="IPR009000">
    <property type="entry name" value="Transl_B-barrel_sf"/>
</dbReference>
<comment type="subunit">
    <text evidence="4">Monomer.</text>
</comment>
<dbReference type="EMBL" id="AP024601">
    <property type="protein sequence ID" value="BCU81377.1"/>
    <property type="molecule type" value="Genomic_DNA"/>
</dbReference>
<dbReference type="PROSITE" id="PS51722">
    <property type="entry name" value="G_TR_2"/>
    <property type="match status" value="1"/>
</dbReference>
<dbReference type="Pfam" id="PF21018">
    <property type="entry name" value="BipA_C"/>
    <property type="match status" value="1"/>
</dbReference>
<dbReference type="InterPro" id="IPR006298">
    <property type="entry name" value="BipA"/>
</dbReference>
<organism evidence="6 7">
    <name type="scientific">Polycladomyces abyssicola</name>
    <dbReference type="NCBI Taxonomy" id="1125966"/>
    <lineage>
        <taxon>Bacteria</taxon>
        <taxon>Bacillati</taxon>
        <taxon>Bacillota</taxon>
        <taxon>Bacilli</taxon>
        <taxon>Bacillales</taxon>
        <taxon>Thermoactinomycetaceae</taxon>
        <taxon>Polycladomyces</taxon>
    </lineage>
</organism>
<feature type="binding site" evidence="4">
    <location>
        <begin position="20"/>
        <end position="25"/>
    </location>
    <ligand>
        <name>GTP</name>
        <dbReference type="ChEBI" id="CHEBI:37565"/>
    </ligand>
</feature>
<comment type="subcellular location">
    <subcellularLocation>
        <location evidence="4">Cytoplasm</location>
    </subcellularLocation>
    <text evidence="4">Binds to ribosomes.</text>
</comment>
<dbReference type="Pfam" id="PF00009">
    <property type="entry name" value="GTP_EFTU"/>
    <property type="match status" value="1"/>
</dbReference>
<evidence type="ECO:0000256" key="4">
    <source>
        <dbReference type="HAMAP-Rule" id="MF_00849"/>
    </source>
</evidence>
<dbReference type="SUPFAM" id="SSF54980">
    <property type="entry name" value="EF-G C-terminal domain-like"/>
    <property type="match status" value="2"/>
</dbReference>
<dbReference type="InterPro" id="IPR031157">
    <property type="entry name" value="G_TR_CS"/>
</dbReference>
<dbReference type="FunFam" id="3.30.70.240:FF:000002">
    <property type="entry name" value="GTP-binding protein TypA"/>
    <property type="match status" value="1"/>
</dbReference>
<dbReference type="InterPro" id="IPR035647">
    <property type="entry name" value="EFG_III/V"/>
</dbReference>
<dbReference type="InterPro" id="IPR047041">
    <property type="entry name" value="BipA_GTP-bd_dom"/>
</dbReference>
<dbReference type="InterPro" id="IPR047043">
    <property type="entry name" value="BipA_III"/>
</dbReference>
<keyword evidence="4" id="KW-0378">Hydrolase</keyword>
<dbReference type="FunFam" id="2.40.30.10:FF:000016">
    <property type="entry name" value="GTP-binding protein TypA"/>
    <property type="match status" value="1"/>
</dbReference>
<evidence type="ECO:0000256" key="3">
    <source>
        <dbReference type="ARBA" id="ARBA00048548"/>
    </source>
</evidence>
<dbReference type="FunFam" id="3.40.50.300:FF:000055">
    <property type="entry name" value="GTP-binding protein TypA"/>
    <property type="match status" value="1"/>
</dbReference>
<dbReference type="CDD" id="cd03691">
    <property type="entry name" value="BipA_TypA_II"/>
    <property type="match status" value="1"/>
</dbReference>
<dbReference type="GO" id="GO:0043022">
    <property type="term" value="F:ribosome binding"/>
    <property type="evidence" value="ECO:0007669"/>
    <property type="project" value="UniProtKB-UniRule"/>
</dbReference>
<keyword evidence="4" id="KW-0699">rRNA-binding</keyword>
<dbReference type="Pfam" id="PF00679">
    <property type="entry name" value="EFG_C"/>
    <property type="match status" value="1"/>
</dbReference>
<evidence type="ECO:0000256" key="2">
    <source>
        <dbReference type="ARBA" id="ARBA00023134"/>
    </source>
</evidence>
<keyword evidence="4" id="KW-0963">Cytoplasm</keyword>
<dbReference type="Gene3D" id="2.40.50.250">
    <property type="entry name" value="bipa protein"/>
    <property type="match status" value="1"/>
</dbReference>
<gene>
    <name evidence="4" type="primary">bipA</name>
    <name evidence="6" type="ORF">JIR001_11600</name>
</gene>
<dbReference type="FunFam" id="2.40.50.250:FF:000001">
    <property type="entry name" value="GTP-binding protein TypA"/>
    <property type="match status" value="1"/>
</dbReference>
<keyword evidence="4" id="KW-0690">Ribosome biogenesis</keyword>
<dbReference type="PANTHER" id="PTHR42908">
    <property type="entry name" value="TRANSLATION ELONGATION FACTOR-RELATED"/>
    <property type="match status" value="1"/>
</dbReference>
<feature type="binding site" evidence="4">
    <location>
        <begin position="133"/>
        <end position="136"/>
    </location>
    <ligand>
        <name>GTP</name>
        <dbReference type="ChEBI" id="CHEBI:37565"/>
    </ligand>
</feature>
<dbReference type="InterPro" id="IPR047042">
    <property type="entry name" value="BipA_II"/>
</dbReference>
<dbReference type="NCBIfam" id="TIGR00231">
    <property type="entry name" value="small_GTP"/>
    <property type="match status" value="1"/>
</dbReference>
<dbReference type="Gene3D" id="3.30.70.870">
    <property type="entry name" value="Elongation Factor G (Translational Gtpase), domain 3"/>
    <property type="match status" value="1"/>
</dbReference>
<dbReference type="PROSITE" id="PS00301">
    <property type="entry name" value="G_TR_1"/>
    <property type="match status" value="1"/>
</dbReference>
<dbReference type="InterPro" id="IPR042116">
    <property type="entry name" value="TypA/BipA_C"/>
</dbReference>